<dbReference type="InterPro" id="IPR050250">
    <property type="entry name" value="Macrolide_Exporter_MacB"/>
</dbReference>
<evidence type="ECO:0000256" key="5">
    <source>
        <dbReference type="ARBA" id="ARBA00023136"/>
    </source>
</evidence>
<name>A0A841KK03_9GAMM</name>
<comment type="caution">
    <text evidence="10">The sequence shown here is derived from an EMBL/GenBank/DDBJ whole genome shotgun (WGS) entry which is preliminary data.</text>
</comment>
<dbReference type="GO" id="GO:0022857">
    <property type="term" value="F:transmembrane transporter activity"/>
    <property type="evidence" value="ECO:0007669"/>
    <property type="project" value="TreeGrafter"/>
</dbReference>
<evidence type="ECO:0000256" key="4">
    <source>
        <dbReference type="ARBA" id="ARBA00022989"/>
    </source>
</evidence>
<reference evidence="10 11" key="1">
    <citation type="submission" date="2020-08" db="EMBL/GenBank/DDBJ databases">
        <title>Genomic Encyclopedia of Type Strains, Phase IV (KMG-IV): sequencing the most valuable type-strain genomes for metagenomic binning, comparative biology and taxonomic classification.</title>
        <authorList>
            <person name="Goeker M."/>
        </authorList>
    </citation>
    <scope>NUCLEOTIDE SEQUENCE [LARGE SCALE GENOMIC DNA]</scope>
    <source>
        <strain evidence="10 11">DSM 107085</strain>
    </source>
</reference>
<organism evidence="10 11">
    <name type="scientific">Oleiagrimonas soli</name>
    <dbReference type="NCBI Taxonomy" id="1543381"/>
    <lineage>
        <taxon>Bacteria</taxon>
        <taxon>Pseudomonadati</taxon>
        <taxon>Pseudomonadota</taxon>
        <taxon>Gammaproteobacteria</taxon>
        <taxon>Lysobacterales</taxon>
        <taxon>Rhodanobacteraceae</taxon>
        <taxon>Oleiagrimonas</taxon>
    </lineage>
</organism>
<keyword evidence="3 7" id="KW-0812">Transmembrane</keyword>
<feature type="transmembrane region" description="Helical" evidence="7">
    <location>
        <begin position="314"/>
        <end position="335"/>
    </location>
</feature>
<evidence type="ECO:0000259" key="9">
    <source>
        <dbReference type="Pfam" id="PF12704"/>
    </source>
</evidence>
<dbReference type="GO" id="GO:0005886">
    <property type="term" value="C:plasma membrane"/>
    <property type="evidence" value="ECO:0007669"/>
    <property type="project" value="UniProtKB-SubCell"/>
</dbReference>
<dbReference type="Pfam" id="PF02687">
    <property type="entry name" value="FtsX"/>
    <property type="match status" value="1"/>
</dbReference>
<evidence type="ECO:0000256" key="2">
    <source>
        <dbReference type="ARBA" id="ARBA00022475"/>
    </source>
</evidence>
<dbReference type="RefSeq" id="WP_338112485.1">
    <property type="nucleotide sequence ID" value="NZ_JACHET010000001.1"/>
</dbReference>
<protein>
    <submittedName>
        <fullName evidence="10">Putative ABC transport system permease protein</fullName>
    </submittedName>
</protein>
<dbReference type="InterPro" id="IPR003838">
    <property type="entry name" value="ABC3_permease_C"/>
</dbReference>
<sequence length="383" mass="41340">MLEIALACAVFCNAVFIIGHRAAELGMRNAVDESHLTVIGVDGSDPRMASTDIPRNLAALRSIPGVTGAAGVTAIPFGNGSGVDNVSASAESKATPGAARYMIGRDAPQVLGLRLVEGRFFHDDEYAGSLLRGGMMPSGHVVIVTRALAQRLWPGRPALGRQLWVGGEHDFIVIGVVADVARPGSATIGQSYAYYATFFPLGADPAMTQYVVRSAPQDRQRVLRAAEAKLYALAPHTVIRGQTFTQLRDKAFTATRSMVWVLVLVCLVMLAVTAFGIVGLSSFWVRQRRRQIGIRRAIGATRANILRYFHTENFLIATLGIALGMALSWALNMYLMQHYELPRLPWIYLPVGAVALWLIGQLAVLGPALRASRVPPVVATRSV</sequence>
<dbReference type="PANTHER" id="PTHR30572">
    <property type="entry name" value="MEMBRANE COMPONENT OF TRANSPORTER-RELATED"/>
    <property type="match status" value="1"/>
</dbReference>
<dbReference type="AlphaFoldDB" id="A0A841KK03"/>
<feature type="domain" description="MacB-like periplasmic core" evidence="9">
    <location>
        <begin position="27"/>
        <end position="217"/>
    </location>
</feature>
<comment type="subcellular location">
    <subcellularLocation>
        <location evidence="1">Cell membrane</location>
        <topology evidence="1">Multi-pass membrane protein</topology>
    </subcellularLocation>
</comment>
<dbReference type="Pfam" id="PF12704">
    <property type="entry name" value="MacB_PCD"/>
    <property type="match status" value="1"/>
</dbReference>
<evidence type="ECO:0000256" key="6">
    <source>
        <dbReference type="ARBA" id="ARBA00038076"/>
    </source>
</evidence>
<accession>A0A841KK03</accession>
<evidence type="ECO:0000313" key="11">
    <source>
        <dbReference type="Proteomes" id="UP000560000"/>
    </source>
</evidence>
<gene>
    <name evidence="10" type="ORF">HNQ86_001464</name>
</gene>
<feature type="transmembrane region" description="Helical" evidence="7">
    <location>
        <begin position="347"/>
        <end position="365"/>
    </location>
</feature>
<evidence type="ECO:0000256" key="7">
    <source>
        <dbReference type="SAM" id="Phobius"/>
    </source>
</evidence>
<evidence type="ECO:0000256" key="3">
    <source>
        <dbReference type="ARBA" id="ARBA00022692"/>
    </source>
</evidence>
<proteinExistence type="inferred from homology"/>
<dbReference type="EMBL" id="JACHET010000001">
    <property type="protein sequence ID" value="MBB6184119.1"/>
    <property type="molecule type" value="Genomic_DNA"/>
</dbReference>
<dbReference type="InterPro" id="IPR025857">
    <property type="entry name" value="MacB_PCD"/>
</dbReference>
<evidence type="ECO:0000313" key="10">
    <source>
        <dbReference type="EMBL" id="MBB6184119.1"/>
    </source>
</evidence>
<feature type="transmembrane region" description="Helical" evidence="7">
    <location>
        <begin position="258"/>
        <end position="285"/>
    </location>
</feature>
<evidence type="ECO:0000256" key="1">
    <source>
        <dbReference type="ARBA" id="ARBA00004651"/>
    </source>
</evidence>
<feature type="domain" description="ABC3 transporter permease C-terminal" evidence="8">
    <location>
        <begin position="265"/>
        <end position="376"/>
    </location>
</feature>
<keyword evidence="4 7" id="KW-1133">Transmembrane helix</keyword>
<keyword evidence="2" id="KW-1003">Cell membrane</keyword>
<dbReference type="Proteomes" id="UP000560000">
    <property type="component" value="Unassembled WGS sequence"/>
</dbReference>
<evidence type="ECO:0000259" key="8">
    <source>
        <dbReference type="Pfam" id="PF02687"/>
    </source>
</evidence>
<keyword evidence="5 7" id="KW-0472">Membrane</keyword>
<dbReference type="PANTHER" id="PTHR30572:SF4">
    <property type="entry name" value="ABC TRANSPORTER PERMEASE YTRF"/>
    <property type="match status" value="1"/>
</dbReference>
<comment type="similarity">
    <text evidence="6">Belongs to the ABC-4 integral membrane protein family.</text>
</comment>